<dbReference type="RefSeq" id="WP_278477493.1">
    <property type="nucleotide sequence ID" value="NZ_JABZRE010000009.1"/>
</dbReference>
<name>A0A930DZR2_9FIRM</name>
<organism evidence="2 3">
    <name type="scientific">Parvimonas micra</name>
    <dbReference type="NCBI Taxonomy" id="33033"/>
    <lineage>
        <taxon>Bacteria</taxon>
        <taxon>Bacillati</taxon>
        <taxon>Bacillota</taxon>
        <taxon>Tissierellia</taxon>
        <taxon>Tissierellales</taxon>
        <taxon>Peptoniphilaceae</taxon>
        <taxon>Parvimonas</taxon>
    </lineage>
</organism>
<evidence type="ECO:0000313" key="2">
    <source>
        <dbReference type="EMBL" id="MBF1306881.1"/>
    </source>
</evidence>
<feature type="transmembrane region" description="Helical" evidence="1">
    <location>
        <begin position="64"/>
        <end position="84"/>
    </location>
</feature>
<keyword evidence="1" id="KW-0472">Membrane</keyword>
<keyword evidence="1" id="KW-0812">Transmembrane</keyword>
<evidence type="ECO:0000313" key="3">
    <source>
        <dbReference type="Proteomes" id="UP000758611"/>
    </source>
</evidence>
<dbReference type="EMBL" id="JABZRE010000009">
    <property type="protein sequence ID" value="MBF1306881.1"/>
    <property type="molecule type" value="Genomic_DNA"/>
</dbReference>
<proteinExistence type="predicted"/>
<comment type="caution">
    <text evidence="2">The sequence shown here is derived from an EMBL/GenBank/DDBJ whole genome shotgun (WGS) entry which is preliminary data.</text>
</comment>
<protein>
    <submittedName>
        <fullName evidence="2">Uncharacterized protein</fullName>
    </submittedName>
</protein>
<dbReference type="AlphaFoldDB" id="A0A930DZR2"/>
<feature type="transmembrane region" description="Helical" evidence="1">
    <location>
        <begin position="39"/>
        <end position="58"/>
    </location>
</feature>
<reference evidence="2" key="1">
    <citation type="submission" date="2020-04" db="EMBL/GenBank/DDBJ databases">
        <title>Deep metagenomics examines the oral microbiome during advanced dental caries in children, revealing novel taxa and co-occurrences with host molecules.</title>
        <authorList>
            <person name="Baker J.L."/>
            <person name="Morton J.T."/>
            <person name="Dinis M."/>
            <person name="Alvarez R."/>
            <person name="Tran N.C."/>
            <person name="Knight R."/>
            <person name="Edlund A."/>
        </authorList>
    </citation>
    <scope>NUCLEOTIDE SEQUENCE</scope>
    <source>
        <strain evidence="2">JCVI_23_bin.11</strain>
    </source>
</reference>
<gene>
    <name evidence="2" type="ORF">HXM94_03760</name>
</gene>
<keyword evidence="1" id="KW-1133">Transmembrane helix</keyword>
<evidence type="ECO:0000256" key="1">
    <source>
        <dbReference type="SAM" id="Phobius"/>
    </source>
</evidence>
<sequence>MKKENLSMIIYLFGTVIEIILLLYVKSFKTGQGIHLSNYIKYFGVFFPQIVGAVGAFYSRYAKISVLWLFLNLSLILSALYFYASFIEVIG</sequence>
<accession>A0A930DZR2</accession>
<feature type="transmembrane region" description="Helical" evidence="1">
    <location>
        <begin position="6"/>
        <end position="27"/>
    </location>
</feature>
<dbReference type="Proteomes" id="UP000758611">
    <property type="component" value="Unassembled WGS sequence"/>
</dbReference>